<evidence type="ECO:0000313" key="1">
    <source>
        <dbReference type="EMBL" id="KAJ7202407.1"/>
    </source>
</evidence>
<dbReference type="Proteomes" id="UP001219525">
    <property type="component" value="Unassembled WGS sequence"/>
</dbReference>
<proteinExistence type="predicted"/>
<accession>A0AAD6Y5G3</accession>
<sequence>MLMADAASGGICDLDVPGFKLADDILTNGQRNTRGIYHFDQSGAYLTDVYPDLKTSFASSTLHKYTNSSALDWTRGMGTGLGIELESSWDWSRVLDLSYRTQGQRRVEAGVPGADRFSMSASFPEHARGFSGCRGTERRPDSFAKTLSRSTSELEVTRFSLGSGATRAVLGVQTAWAPPTHNCWNQRTLCSITVPHKRRSGHRTRRRASCGWGSRAPLDTRLRWFAMDVRVHLGPARAIGIEAMAIGSRLLRD</sequence>
<evidence type="ECO:0000313" key="2">
    <source>
        <dbReference type="Proteomes" id="UP001219525"/>
    </source>
</evidence>
<dbReference type="AlphaFoldDB" id="A0AAD6Y5G3"/>
<keyword evidence="2" id="KW-1185">Reference proteome</keyword>
<comment type="caution">
    <text evidence="1">The sequence shown here is derived from an EMBL/GenBank/DDBJ whole genome shotgun (WGS) entry which is preliminary data.</text>
</comment>
<dbReference type="EMBL" id="JARJCW010000055">
    <property type="protein sequence ID" value="KAJ7202407.1"/>
    <property type="molecule type" value="Genomic_DNA"/>
</dbReference>
<name>A0AAD6Y5G3_9AGAR</name>
<gene>
    <name evidence="1" type="ORF">GGX14DRAFT_654434</name>
</gene>
<organism evidence="1 2">
    <name type="scientific">Mycena pura</name>
    <dbReference type="NCBI Taxonomy" id="153505"/>
    <lineage>
        <taxon>Eukaryota</taxon>
        <taxon>Fungi</taxon>
        <taxon>Dikarya</taxon>
        <taxon>Basidiomycota</taxon>
        <taxon>Agaricomycotina</taxon>
        <taxon>Agaricomycetes</taxon>
        <taxon>Agaricomycetidae</taxon>
        <taxon>Agaricales</taxon>
        <taxon>Marasmiineae</taxon>
        <taxon>Mycenaceae</taxon>
        <taxon>Mycena</taxon>
    </lineage>
</organism>
<reference evidence="1" key="1">
    <citation type="submission" date="2023-03" db="EMBL/GenBank/DDBJ databases">
        <title>Massive genome expansion in bonnet fungi (Mycena s.s.) driven by repeated elements and novel gene families across ecological guilds.</title>
        <authorList>
            <consortium name="Lawrence Berkeley National Laboratory"/>
            <person name="Harder C.B."/>
            <person name="Miyauchi S."/>
            <person name="Viragh M."/>
            <person name="Kuo A."/>
            <person name="Thoen E."/>
            <person name="Andreopoulos B."/>
            <person name="Lu D."/>
            <person name="Skrede I."/>
            <person name="Drula E."/>
            <person name="Henrissat B."/>
            <person name="Morin E."/>
            <person name="Kohler A."/>
            <person name="Barry K."/>
            <person name="LaButti K."/>
            <person name="Morin E."/>
            <person name="Salamov A."/>
            <person name="Lipzen A."/>
            <person name="Mereny Z."/>
            <person name="Hegedus B."/>
            <person name="Baldrian P."/>
            <person name="Stursova M."/>
            <person name="Weitz H."/>
            <person name="Taylor A."/>
            <person name="Grigoriev I.V."/>
            <person name="Nagy L.G."/>
            <person name="Martin F."/>
            <person name="Kauserud H."/>
        </authorList>
    </citation>
    <scope>NUCLEOTIDE SEQUENCE</scope>
    <source>
        <strain evidence="1">9144</strain>
    </source>
</reference>
<protein>
    <submittedName>
        <fullName evidence="1">Uncharacterized protein</fullName>
    </submittedName>
</protein>